<dbReference type="SMART" id="SM00119">
    <property type="entry name" value="HECTc"/>
    <property type="match status" value="1"/>
</dbReference>
<dbReference type="EC" id="2.3.2.26" evidence="3"/>
<organism evidence="9 10">
    <name type="scientific">Meloidogyne incognita</name>
    <name type="common">Southern root-knot nematode worm</name>
    <name type="synonym">Oxyuris incognita</name>
    <dbReference type="NCBI Taxonomy" id="6306"/>
    <lineage>
        <taxon>Eukaryota</taxon>
        <taxon>Metazoa</taxon>
        <taxon>Ecdysozoa</taxon>
        <taxon>Nematoda</taxon>
        <taxon>Chromadorea</taxon>
        <taxon>Rhabditida</taxon>
        <taxon>Tylenchina</taxon>
        <taxon>Tylenchomorpha</taxon>
        <taxon>Tylenchoidea</taxon>
        <taxon>Meloidogynidae</taxon>
        <taxon>Meloidogyninae</taxon>
        <taxon>Meloidogyne</taxon>
        <taxon>Meloidogyne incognita group</taxon>
    </lineage>
</organism>
<evidence type="ECO:0000313" key="10">
    <source>
        <dbReference type="WBParaSite" id="Minc3s00722g16531"/>
    </source>
</evidence>
<keyword evidence="7" id="KW-0175">Coiled coil</keyword>
<dbReference type="PANTHER" id="PTHR11254:SF320">
    <property type="entry name" value="HECT-TYPE E3 UBIQUITIN TRANSFERASE"/>
    <property type="match status" value="1"/>
</dbReference>
<dbReference type="GO" id="GO:0048814">
    <property type="term" value="P:regulation of dendrite morphogenesis"/>
    <property type="evidence" value="ECO:0007669"/>
    <property type="project" value="TreeGrafter"/>
</dbReference>
<evidence type="ECO:0000256" key="5">
    <source>
        <dbReference type="ARBA" id="ARBA00022786"/>
    </source>
</evidence>
<evidence type="ECO:0000256" key="6">
    <source>
        <dbReference type="PROSITE-ProRule" id="PRU00104"/>
    </source>
</evidence>
<dbReference type="GO" id="GO:0016567">
    <property type="term" value="P:protein ubiquitination"/>
    <property type="evidence" value="ECO:0007669"/>
    <property type="project" value="TreeGrafter"/>
</dbReference>
<dbReference type="Gene3D" id="3.30.2160.10">
    <property type="entry name" value="Hect, E3 ligase catalytic domain"/>
    <property type="match status" value="1"/>
</dbReference>
<name>A0A914LVF9_MELIC</name>
<evidence type="ECO:0000256" key="3">
    <source>
        <dbReference type="ARBA" id="ARBA00012485"/>
    </source>
</evidence>
<evidence type="ECO:0000256" key="2">
    <source>
        <dbReference type="ARBA" id="ARBA00004906"/>
    </source>
</evidence>
<dbReference type="CDD" id="cd00078">
    <property type="entry name" value="HECTc"/>
    <property type="match status" value="1"/>
</dbReference>
<feature type="active site" description="Glycyl thioester intermediate" evidence="6">
    <location>
        <position position="586"/>
    </location>
</feature>
<accession>A0A914LVF9</accession>
<dbReference type="Proteomes" id="UP000887563">
    <property type="component" value="Unplaced"/>
</dbReference>
<dbReference type="FunFam" id="3.30.2160.10:FF:000001">
    <property type="entry name" value="E3 ubiquitin-protein ligase NEDD4-like"/>
    <property type="match status" value="1"/>
</dbReference>
<dbReference type="PANTHER" id="PTHR11254">
    <property type="entry name" value="HECT DOMAIN UBIQUITIN-PROTEIN LIGASE"/>
    <property type="match status" value="1"/>
</dbReference>
<dbReference type="InterPro" id="IPR000569">
    <property type="entry name" value="HECT_dom"/>
</dbReference>
<keyword evidence="5 6" id="KW-0833">Ubl conjugation pathway</keyword>
<evidence type="ECO:0000256" key="4">
    <source>
        <dbReference type="ARBA" id="ARBA00022679"/>
    </source>
</evidence>
<dbReference type="Gene3D" id="3.30.2410.10">
    <property type="entry name" value="Hect, E3 ligase catalytic domain"/>
    <property type="match status" value="1"/>
</dbReference>
<feature type="domain" description="HECT" evidence="8">
    <location>
        <begin position="211"/>
        <end position="618"/>
    </location>
</feature>
<evidence type="ECO:0000259" key="8">
    <source>
        <dbReference type="PROSITE" id="PS50237"/>
    </source>
</evidence>
<dbReference type="InterPro" id="IPR035983">
    <property type="entry name" value="Hect_E3_ubiquitin_ligase"/>
</dbReference>
<reference evidence="10" key="1">
    <citation type="submission" date="2022-11" db="UniProtKB">
        <authorList>
            <consortium name="WormBaseParasite"/>
        </authorList>
    </citation>
    <scope>IDENTIFICATION</scope>
</reference>
<evidence type="ECO:0000256" key="7">
    <source>
        <dbReference type="SAM" id="Coils"/>
    </source>
</evidence>
<keyword evidence="4" id="KW-0808">Transferase</keyword>
<dbReference type="GO" id="GO:0005737">
    <property type="term" value="C:cytoplasm"/>
    <property type="evidence" value="ECO:0007669"/>
    <property type="project" value="TreeGrafter"/>
</dbReference>
<dbReference type="FunFam" id="3.90.1750.10:FF:000079">
    <property type="entry name" value="E3 ubiquitin-protein ligase"/>
    <property type="match status" value="1"/>
</dbReference>
<dbReference type="SUPFAM" id="SSF56204">
    <property type="entry name" value="Hect, E3 ligase catalytic domain"/>
    <property type="match status" value="2"/>
</dbReference>
<dbReference type="Gene3D" id="3.90.1750.10">
    <property type="entry name" value="Hect, E3 ligase catalytic domains"/>
    <property type="match status" value="1"/>
</dbReference>
<comment type="catalytic activity">
    <reaction evidence="1">
        <text>S-ubiquitinyl-[E2 ubiquitin-conjugating enzyme]-L-cysteine + [acceptor protein]-L-lysine = [E2 ubiquitin-conjugating enzyme]-L-cysteine + N(6)-ubiquitinyl-[acceptor protein]-L-lysine.</text>
        <dbReference type="EC" id="2.3.2.26"/>
    </reaction>
</comment>
<evidence type="ECO:0000313" key="9">
    <source>
        <dbReference type="Proteomes" id="UP000887563"/>
    </source>
</evidence>
<proteinExistence type="predicted"/>
<dbReference type="GO" id="GO:0061630">
    <property type="term" value="F:ubiquitin protein ligase activity"/>
    <property type="evidence" value="ECO:0007669"/>
    <property type="project" value="UniProtKB-EC"/>
</dbReference>
<keyword evidence="9" id="KW-1185">Reference proteome</keyword>
<dbReference type="GO" id="GO:0006511">
    <property type="term" value="P:ubiquitin-dependent protein catabolic process"/>
    <property type="evidence" value="ECO:0007669"/>
    <property type="project" value="TreeGrafter"/>
</dbReference>
<comment type="pathway">
    <text evidence="2">Protein modification; protein ubiquitination.</text>
</comment>
<dbReference type="WBParaSite" id="Minc3s00722g16531">
    <property type="protein sequence ID" value="Minc3s00722g16531"/>
    <property type="gene ID" value="Minc3s00722g16531"/>
</dbReference>
<feature type="coiled-coil region" evidence="7">
    <location>
        <begin position="136"/>
        <end position="166"/>
    </location>
</feature>
<dbReference type="Pfam" id="PF00632">
    <property type="entry name" value="HECT"/>
    <property type="match status" value="2"/>
</dbReference>
<evidence type="ECO:0000256" key="1">
    <source>
        <dbReference type="ARBA" id="ARBA00000885"/>
    </source>
</evidence>
<sequence length="618" mass="71820">MPQILFVDHIGKNITPFDPRLAFICLNNKRTSKQEKSNTCRSAPPLRRLNKNSTTTFFGNNITNSPLIQNQRRSQQINNDRLSLDENVLGQLEKVLNDQYNPQMAQKIKTKLRLIANLGDRALLRYANDVDVASALSLLDQLNEKILKNNEEAQQNENNEKNLNERFLKVIESFHEKLKQLGYAKSQNRLRFRLRRDNLMEDAFQKILCLSPSKLRTYQLMVNFAEEDCLDYGGPSKELFFLLSKQLFNPKNGLFEYTSINSNRIQISPMSKFIDNYLSWMELCGRVLGLALLHRCLLDCFFTKPFYKILAKIPLELNDLLETDNELFNSLNWISKNSVNVENLELNFCVTEEVAGEISDFELLPNGKNIFVNNENKKEFIELIILWRVERGIRDQLKALLFGLNAVIDQSLLTVFDSEPLEFAISGNIFIDIEDWEKNTVYKGGYRENHGWDRFRPTPTFALGPFVFRLSFLFSFVFLRLLSLIFNNAEGPIHDILYKILRTFINQGENSDFSGWKKLHNVIIRWFWQCVRQMFNADRLKLLQFVTGSASVPFEGFKGLRGSNGLKPFCIERWGNEESLPRAHTCFNRLDLPAYSNKQKMFSKIMLAISESSYYAIE</sequence>
<dbReference type="PROSITE" id="PS50237">
    <property type="entry name" value="HECT"/>
    <property type="match status" value="1"/>
</dbReference>
<dbReference type="InterPro" id="IPR050409">
    <property type="entry name" value="E3_ubiq-protein_ligase"/>
</dbReference>
<dbReference type="AlphaFoldDB" id="A0A914LVF9"/>
<protein>
    <recommendedName>
        <fullName evidence="3">HECT-type E3 ubiquitin transferase</fullName>
        <ecNumber evidence="3">2.3.2.26</ecNumber>
    </recommendedName>
</protein>